<evidence type="ECO:0000256" key="1">
    <source>
        <dbReference type="SAM" id="MobiDB-lite"/>
    </source>
</evidence>
<keyword evidence="2" id="KW-0812">Transmembrane</keyword>
<dbReference type="Proteomes" id="UP000597877">
    <property type="component" value="Unassembled WGS sequence"/>
</dbReference>
<organism evidence="3 4">
    <name type="scientific">Eubacterium segne</name>
    <dbReference type="NCBI Taxonomy" id="2763045"/>
    <lineage>
        <taxon>Bacteria</taxon>
        <taxon>Bacillati</taxon>
        <taxon>Bacillota</taxon>
        <taxon>Clostridia</taxon>
        <taxon>Eubacteriales</taxon>
        <taxon>Eubacteriaceae</taxon>
        <taxon>Eubacterium</taxon>
    </lineage>
</organism>
<name>A0ABR7F1N0_9FIRM</name>
<reference evidence="3 4" key="1">
    <citation type="submission" date="2020-08" db="EMBL/GenBank/DDBJ databases">
        <title>Genome public.</title>
        <authorList>
            <person name="Liu C."/>
            <person name="Sun Q."/>
        </authorList>
    </citation>
    <scope>NUCLEOTIDE SEQUENCE [LARGE SCALE GENOMIC DNA]</scope>
    <source>
        <strain evidence="3 4">BX4</strain>
    </source>
</reference>
<dbReference type="RefSeq" id="WP_186840264.1">
    <property type="nucleotide sequence ID" value="NZ_JACOOZ010000003.1"/>
</dbReference>
<keyword evidence="4" id="KW-1185">Reference proteome</keyword>
<comment type="caution">
    <text evidence="3">The sequence shown here is derived from an EMBL/GenBank/DDBJ whole genome shotgun (WGS) entry which is preliminary data.</text>
</comment>
<gene>
    <name evidence="3" type="ORF">H8S00_05910</name>
</gene>
<keyword evidence="2" id="KW-1133">Transmembrane helix</keyword>
<dbReference type="EMBL" id="JACOOZ010000003">
    <property type="protein sequence ID" value="MBC5667516.1"/>
    <property type="molecule type" value="Genomic_DNA"/>
</dbReference>
<evidence type="ECO:0000256" key="2">
    <source>
        <dbReference type="SAM" id="Phobius"/>
    </source>
</evidence>
<evidence type="ECO:0008006" key="5">
    <source>
        <dbReference type="Google" id="ProtNLM"/>
    </source>
</evidence>
<keyword evidence="2" id="KW-0472">Membrane</keyword>
<evidence type="ECO:0000313" key="3">
    <source>
        <dbReference type="EMBL" id="MBC5667516.1"/>
    </source>
</evidence>
<sequence length="310" mass="35892">MILKIIGIVLLVLLTLAFLILLFPISYRAKADLNEKSYNATVKAFWLFGIVHFGFVINNTGKKYCLRILGIPVKRYSEKEKHSKKSEDDFKYNVKKETAENTVSKDELQTPVKTEGRQGNADNKDKPDIININIQEEDVSEKQKDATLKKPKDKTKKKIKISEIITKIKDKIKDIYNRIKEGFQNLDNLKKKVARYKKILTANRTKEAYRFAKKYVLKILKHIRPKKVRGNLKIGFEYPDETGKAIGYIAVIFGMFNINPKHFRINADFENKVMEGNIKAKGTVTVGIAGYYILRLYWNKKLRSVIRKLS</sequence>
<evidence type="ECO:0000313" key="4">
    <source>
        <dbReference type="Proteomes" id="UP000597877"/>
    </source>
</evidence>
<feature type="transmembrane region" description="Helical" evidence="2">
    <location>
        <begin position="44"/>
        <end position="61"/>
    </location>
</feature>
<protein>
    <recommendedName>
        <fullName evidence="5">DUF2953 domain-containing protein</fullName>
    </recommendedName>
</protein>
<proteinExistence type="predicted"/>
<feature type="region of interest" description="Disordered" evidence="1">
    <location>
        <begin position="101"/>
        <end position="127"/>
    </location>
</feature>
<accession>A0ABR7F1N0</accession>